<reference evidence="1" key="1">
    <citation type="submission" date="2018-10" db="EMBL/GenBank/DDBJ databases">
        <title>Hidden diversity of soil giant viruses.</title>
        <authorList>
            <person name="Schulz F."/>
            <person name="Alteio L."/>
            <person name="Goudeau D."/>
            <person name="Ryan E.M."/>
            <person name="Malmstrom R.R."/>
            <person name="Blanchard J."/>
            <person name="Woyke T."/>
        </authorList>
    </citation>
    <scope>NUCLEOTIDE SEQUENCE</scope>
    <source>
        <strain evidence="1">EDV1</strain>
    </source>
</reference>
<proteinExistence type="predicted"/>
<dbReference type="EMBL" id="MK072090">
    <property type="protein sequence ID" value="AYV78696.1"/>
    <property type="molecule type" value="Genomic_DNA"/>
</dbReference>
<sequence length="144" mass="16520">MNIGSSNRQKYDNCAYQKRLYESTSPLKYQLYEGKFENCGKCLYDKFWRPFDLVDVESELRNQNRPLSQCDQFKYNPNCPRSKMCLSTFDPSVPVVYVPEICPIVFNNIPKRISPGYVLPEIDFCGADVGPFVVADVGPNVLAR</sequence>
<protein>
    <submittedName>
        <fullName evidence="1">Uncharacterized protein</fullName>
    </submittedName>
</protein>
<name>A0A3G4ZUW8_9VIRU</name>
<accession>A0A3G4ZUW8</accession>
<evidence type="ECO:0000313" key="1">
    <source>
        <dbReference type="EMBL" id="AYV78696.1"/>
    </source>
</evidence>
<organism evidence="1">
    <name type="scientific">Edafosvirus sp</name>
    <dbReference type="NCBI Taxonomy" id="2487765"/>
    <lineage>
        <taxon>Viruses</taxon>
        <taxon>Varidnaviria</taxon>
        <taxon>Bamfordvirae</taxon>
        <taxon>Nucleocytoviricota</taxon>
        <taxon>Megaviricetes</taxon>
        <taxon>Imitervirales</taxon>
        <taxon>Mimiviridae</taxon>
        <taxon>Klosneuvirinae</taxon>
    </lineage>
</organism>
<gene>
    <name evidence="1" type="ORF">Edafosvirus25_10</name>
</gene>